<comment type="caution">
    <text evidence="5">The sequence shown here is derived from an EMBL/GenBank/DDBJ whole genome shotgun (WGS) entry which is preliminary data.</text>
</comment>
<dbReference type="PRINTS" id="PR02105">
    <property type="entry name" value="INTSUBUNIT2"/>
</dbReference>
<keyword evidence="3" id="KW-0539">Nucleus</keyword>
<dbReference type="EMBL" id="NCKU01000443">
    <property type="protein sequence ID" value="RWS15498.1"/>
    <property type="molecule type" value="Genomic_DNA"/>
</dbReference>
<name>A0A3S3QXG0_9ACAR</name>
<reference evidence="5" key="2">
    <citation type="submission" date="2018-11" db="EMBL/GenBank/DDBJ databases">
        <title>Trombidioid mite genomics.</title>
        <authorList>
            <person name="Dong X."/>
        </authorList>
    </citation>
    <scope>NUCLEOTIDE SEQUENCE</scope>
    <source>
        <strain evidence="5">UoL-WK</strain>
    </source>
</reference>
<evidence type="ECO:0000313" key="4">
    <source>
        <dbReference type="EMBL" id="RWS15498.1"/>
    </source>
</evidence>
<proteinExistence type="inferred from homology"/>
<evidence type="ECO:0000256" key="1">
    <source>
        <dbReference type="ARBA" id="ARBA00004123"/>
    </source>
</evidence>
<dbReference type="Proteomes" id="UP000285301">
    <property type="component" value="Unassembled WGS sequence"/>
</dbReference>
<evidence type="ECO:0000313" key="6">
    <source>
        <dbReference type="Proteomes" id="UP000285301"/>
    </source>
</evidence>
<dbReference type="PANTHER" id="PTHR28608">
    <property type="entry name" value="INTEGRATOR COMPLEX SUBUNIT 2"/>
    <property type="match status" value="1"/>
</dbReference>
<dbReference type="GO" id="GO:0034472">
    <property type="term" value="P:snRNA 3'-end processing"/>
    <property type="evidence" value="ECO:0007669"/>
    <property type="project" value="TreeGrafter"/>
</dbReference>
<reference evidence="5 6" key="1">
    <citation type="journal article" date="2018" name="Gigascience">
        <title>Genomes of trombidid mites reveal novel predicted allergens and laterally-transferred genes associated with secondary metabolism.</title>
        <authorList>
            <person name="Dong X."/>
            <person name="Chaisiri K."/>
            <person name="Xia D."/>
            <person name="Armstrong S.D."/>
            <person name="Fang Y."/>
            <person name="Donnelly M.J."/>
            <person name="Kadowaki T."/>
            <person name="McGarry J.W."/>
            <person name="Darby A.C."/>
            <person name="Makepeace B.L."/>
        </authorList>
    </citation>
    <scope>NUCLEOTIDE SEQUENCE [LARGE SCALE GENOMIC DNA]</scope>
    <source>
        <strain evidence="5">UoL-WK</strain>
    </source>
</reference>
<protein>
    <submittedName>
        <fullName evidence="5">Integrator complex subunit 2-like protein</fullName>
    </submittedName>
</protein>
<dbReference type="PANTHER" id="PTHR28608:SF1">
    <property type="entry name" value="INTEGRATOR COMPLEX SUBUNIT 2"/>
    <property type="match status" value="1"/>
</dbReference>
<comment type="similarity">
    <text evidence="2">Belongs to the Integrator subunit 2 family.</text>
</comment>
<dbReference type="Pfam" id="PF14750">
    <property type="entry name" value="INTS2"/>
    <property type="match status" value="1"/>
</dbReference>
<gene>
    <name evidence="4" type="ORF">B4U79_01883</name>
    <name evidence="5" type="ORF">B4U79_15281</name>
</gene>
<keyword evidence="6" id="KW-1185">Reference proteome</keyword>
<dbReference type="InterPro" id="IPR029321">
    <property type="entry name" value="INTS2"/>
</dbReference>
<evidence type="ECO:0000256" key="2">
    <source>
        <dbReference type="ARBA" id="ARBA00006705"/>
    </source>
</evidence>
<sequence>MEVSAKAFKALNDIDIDSIKQLSDKEMRPLLPCLVRMALCVSIDTSDQWVDQKKCILQVLSETDVANSIVSLLSVDFHALEIDVKKEQQFRSKLGSHPGDSVLVSSLVDGLALEFEKSDGIRRLRLVLSELLAVQSYIRSIANSSQAANAGIRASELFDNDVYIDDVSDVMCIAVAELTNSLQLIDVCETLLYVKNGLKFICRLVANASETFHEVSSALLANGEKQDEESFIGRTRMEVLQALCRMNPSHSLVIRSEAIEMCRMPGLSVLLTLDHLKKYQSNQSQSHLQGINDLVSFISGILLGGDDKVRSWFAQYVRIGQKKMETGSQTTLLLLRQELLKSLNFVLQNCLSQENRNDSFIMQGSALLRLYCALRGVAAIKFTEEETIAILNLITHHPPSNSAGVRFASIALCMLLSCPSLITTQEAERKTVEWIQWLVKEESLFGQVSGVRSSFGEMLLLIAIHFHSNQLNAISELVCSTLGMKLPIRPNNMARMKIIFTQEVFTDQMVTAHAVKVPVIPNLNSNIPGFLPVHCIYQLLKNRAFTKHKVPIKEWIFRQICKATPPINPVLPPLLEAFVNSIIIPYSKSSVSTTNEPISEEEIMSVFSYTIYSEEDTKEVTRMEESDAPSCILTTQLLLLYYVLLYEDVRLSNMKAIVSNERKVLRYSADILSKIPVFHLMQEARRDEQNFGVLFPSLLRLISTHYPQLCLVQDWLKVENKEKMKSDTRPFSIEKEKQRLENAFKIVDSEPQFLIKVFDRLLTLPSNRLWRLASTFVSNLPILLPETVPKQVLEKAKKVWWRLNSIFPDSLRVMTVNAFSPPFFGTTKLSWKEIVLDPLTVLRCDSRVFRCPEIIEIFLHMLNAFLTASRTYFGHHLLEKPSRSPEEEKDREELRFALISAQESAAIQILLECCLPTNKEEENNASQRMTEVQRLVCVHLHQVFISDPNLAKLVHFQGYPSQLLSLTVSSIPSMHICLDFIPELLSQPELSKQVFAIELCSYLCQQYPITKSLSAAKLCFNVSYTLLTLLASEKRAQFFIPVLPALVRMCKPFPPLRDEAENMLTQLSQICLSRLAATCPTFLSPLALLQKYSDSSENITNAQLERIIRSLPSDDPLSISIKHSYNMLCEMSAS</sequence>
<dbReference type="GO" id="GO:0032039">
    <property type="term" value="C:integrator complex"/>
    <property type="evidence" value="ECO:0007669"/>
    <property type="project" value="InterPro"/>
</dbReference>
<dbReference type="OrthoDB" id="70899at2759"/>
<accession>A0A3S3QXG0</accession>
<dbReference type="STRING" id="1965070.A0A3S3QXG0"/>
<evidence type="ECO:0000313" key="5">
    <source>
        <dbReference type="EMBL" id="RWS15512.1"/>
    </source>
</evidence>
<organism evidence="5 6">
    <name type="scientific">Dinothrombium tinctorium</name>
    <dbReference type="NCBI Taxonomy" id="1965070"/>
    <lineage>
        <taxon>Eukaryota</taxon>
        <taxon>Metazoa</taxon>
        <taxon>Ecdysozoa</taxon>
        <taxon>Arthropoda</taxon>
        <taxon>Chelicerata</taxon>
        <taxon>Arachnida</taxon>
        <taxon>Acari</taxon>
        <taxon>Acariformes</taxon>
        <taxon>Trombidiformes</taxon>
        <taxon>Prostigmata</taxon>
        <taxon>Anystina</taxon>
        <taxon>Parasitengona</taxon>
        <taxon>Trombidioidea</taxon>
        <taxon>Trombidiidae</taxon>
        <taxon>Dinothrombium</taxon>
    </lineage>
</organism>
<dbReference type="EMBL" id="NCKU01000442">
    <property type="protein sequence ID" value="RWS15512.1"/>
    <property type="molecule type" value="Genomic_DNA"/>
</dbReference>
<dbReference type="AlphaFoldDB" id="A0A3S3QXG0"/>
<dbReference type="InterPro" id="IPR026236">
    <property type="entry name" value="Int2_metazoa"/>
</dbReference>
<comment type="subcellular location">
    <subcellularLocation>
        <location evidence="1">Nucleus</location>
    </subcellularLocation>
</comment>
<evidence type="ECO:0000256" key="3">
    <source>
        <dbReference type="ARBA" id="ARBA00023242"/>
    </source>
</evidence>